<name>A0ABY4D8Z6_9BACT</name>
<sequence>MENINSGDDLLSAIHRMIESDHTPSFRELVDQKKKELGINTDYEFSKMVGIANNTLARLIDGETQKIDLFSVLKVGQFLGIQFNKIAEVFVASLKPEFVGELDLAAKANFILKNFNLPSLKKIGFIKNTTDIKEIDRKITSFFGLESIYQYGKDIPAALFSRAKQRSKDEMRTMWIVAAVSQFQRINNPNPYDREALLALIPKIKYYTLNEESGYVMVLRALYKVGVTVIMQKYLSNTAVKGASFAINNKPCITVTDFKQKYSTIWFTLIHELYHILYDYEELKAWRYHLSGEANLSNDLFNEDMADSFARDRLLPKAKLDFIASRIDLPASVRKYSEQIQVHPSIIYDFYCYNERYYNNNNDVYSKYQHLFGNPEKAVKIVRTTPFDEDSVYEHLKEVETVYNF</sequence>
<keyword evidence="1" id="KW-0614">Plasmid</keyword>
<keyword evidence="2" id="KW-1185">Reference proteome</keyword>
<proteinExistence type="predicted"/>
<dbReference type="EMBL" id="CP094675">
    <property type="protein sequence ID" value="UOG77696.1"/>
    <property type="molecule type" value="Genomic_DNA"/>
</dbReference>
<protein>
    <submittedName>
        <fullName evidence="1">Transporter</fullName>
    </submittedName>
</protein>
<accession>A0ABY4D8Z6</accession>
<geneLocation type="plasmid" evidence="1 2">
    <name>unnamed6</name>
</geneLocation>
<reference evidence="1 2" key="1">
    <citation type="submission" date="2022-03" db="EMBL/GenBank/DDBJ databases">
        <title>Hymenobactersp. isolated from the air.</title>
        <authorList>
            <person name="Won M."/>
            <person name="Kwon S.-W."/>
        </authorList>
    </citation>
    <scope>NUCLEOTIDE SEQUENCE [LARGE SCALE GENOMIC DNA]</scope>
    <source>
        <strain evidence="1 2">KACC 21982</strain>
        <plasmid evidence="1 2">unnamed6</plasmid>
    </source>
</reference>
<gene>
    <name evidence="1" type="ORF">MTX78_25145</name>
</gene>
<evidence type="ECO:0000313" key="1">
    <source>
        <dbReference type="EMBL" id="UOG77696.1"/>
    </source>
</evidence>
<evidence type="ECO:0000313" key="2">
    <source>
        <dbReference type="Proteomes" id="UP000831113"/>
    </source>
</evidence>
<dbReference type="Proteomes" id="UP000831113">
    <property type="component" value="Plasmid unnamed6"/>
</dbReference>
<organism evidence="1 2">
    <name type="scientific">Hymenobacter tibetensis</name>
    <dbReference type="NCBI Taxonomy" id="497967"/>
    <lineage>
        <taxon>Bacteria</taxon>
        <taxon>Pseudomonadati</taxon>
        <taxon>Bacteroidota</taxon>
        <taxon>Cytophagia</taxon>
        <taxon>Cytophagales</taxon>
        <taxon>Hymenobacteraceae</taxon>
        <taxon>Hymenobacter</taxon>
    </lineage>
</organism>
<dbReference type="RefSeq" id="WP_243803558.1">
    <property type="nucleotide sequence ID" value="NZ_CP094675.1"/>
</dbReference>